<keyword evidence="5 8" id="KW-0378">Hydrolase</keyword>
<comment type="catalytic activity">
    <reaction evidence="7 8">
        <text>L-histidinol phosphate + H2O = L-histidinol + phosphate</text>
        <dbReference type="Rhea" id="RHEA:14465"/>
        <dbReference type="ChEBI" id="CHEBI:15377"/>
        <dbReference type="ChEBI" id="CHEBI:43474"/>
        <dbReference type="ChEBI" id="CHEBI:57699"/>
        <dbReference type="ChEBI" id="CHEBI:57980"/>
        <dbReference type="EC" id="3.1.3.15"/>
    </reaction>
</comment>
<evidence type="ECO:0000256" key="4">
    <source>
        <dbReference type="ARBA" id="ARBA00022605"/>
    </source>
</evidence>
<evidence type="ECO:0000256" key="3">
    <source>
        <dbReference type="ARBA" id="ARBA00013085"/>
    </source>
</evidence>
<comment type="pathway">
    <text evidence="1 8">Amino-acid biosynthesis; L-histidine biosynthesis; L-histidine from 5-phospho-alpha-D-ribose 1-diphosphate: step 8/9.</text>
</comment>
<dbReference type="Pfam" id="PF02811">
    <property type="entry name" value="PHP"/>
    <property type="match status" value="1"/>
</dbReference>
<dbReference type="Gene3D" id="3.20.20.140">
    <property type="entry name" value="Metal-dependent hydrolases"/>
    <property type="match status" value="1"/>
</dbReference>
<dbReference type="SUPFAM" id="SSF89550">
    <property type="entry name" value="PHP domain-like"/>
    <property type="match status" value="1"/>
</dbReference>
<dbReference type="STRING" id="459525.SAMN04488137_2496"/>
<reference evidence="11" key="1">
    <citation type="submission" date="2016-10" db="EMBL/GenBank/DDBJ databases">
        <authorList>
            <person name="Varghese N."/>
            <person name="Submissions S."/>
        </authorList>
    </citation>
    <scope>NUCLEOTIDE SEQUENCE [LARGE SCALE GENOMIC DNA]</scope>
    <source>
        <strain evidence="11">CGMCC 1.6854</strain>
    </source>
</reference>
<dbReference type="CDD" id="cd12110">
    <property type="entry name" value="PHP_HisPPase_Hisj_like"/>
    <property type="match status" value="1"/>
</dbReference>
<gene>
    <name evidence="10" type="ORF">SAMN04488137_2496</name>
</gene>
<dbReference type="EMBL" id="FNHW01000001">
    <property type="protein sequence ID" value="SDM90144.1"/>
    <property type="molecule type" value="Genomic_DNA"/>
</dbReference>
<dbReference type="UniPathway" id="UPA00031">
    <property type="reaction ID" value="UER00013"/>
</dbReference>
<dbReference type="GO" id="GO:0005737">
    <property type="term" value="C:cytoplasm"/>
    <property type="evidence" value="ECO:0007669"/>
    <property type="project" value="TreeGrafter"/>
</dbReference>
<dbReference type="GO" id="GO:0000105">
    <property type="term" value="P:L-histidine biosynthetic process"/>
    <property type="evidence" value="ECO:0007669"/>
    <property type="project" value="UniProtKB-UniRule"/>
</dbReference>
<evidence type="ECO:0000256" key="2">
    <source>
        <dbReference type="ARBA" id="ARBA00009152"/>
    </source>
</evidence>
<dbReference type="PANTHER" id="PTHR21039">
    <property type="entry name" value="HISTIDINOL PHOSPHATASE-RELATED"/>
    <property type="match status" value="1"/>
</dbReference>
<proteinExistence type="inferred from homology"/>
<evidence type="ECO:0000259" key="9">
    <source>
        <dbReference type="Pfam" id="PF02811"/>
    </source>
</evidence>
<comment type="similarity">
    <text evidence="2 8">Belongs to the PHP hydrolase family. HisK subfamily.</text>
</comment>
<organism evidence="10 11">
    <name type="scientific">Fictibacillus solisalsi</name>
    <dbReference type="NCBI Taxonomy" id="459525"/>
    <lineage>
        <taxon>Bacteria</taxon>
        <taxon>Bacillati</taxon>
        <taxon>Bacillota</taxon>
        <taxon>Bacilli</taxon>
        <taxon>Bacillales</taxon>
        <taxon>Fictibacillaceae</taxon>
        <taxon>Fictibacillus</taxon>
    </lineage>
</organism>
<evidence type="ECO:0000256" key="5">
    <source>
        <dbReference type="ARBA" id="ARBA00022801"/>
    </source>
</evidence>
<evidence type="ECO:0000256" key="1">
    <source>
        <dbReference type="ARBA" id="ARBA00004970"/>
    </source>
</evidence>
<accession>A0A1G9WZZ1</accession>
<dbReference type="NCBIfam" id="TIGR01856">
    <property type="entry name" value="hisJ_fam"/>
    <property type="match status" value="1"/>
</dbReference>
<evidence type="ECO:0000256" key="7">
    <source>
        <dbReference type="ARBA" id="ARBA00049158"/>
    </source>
</evidence>
<evidence type="ECO:0000313" key="11">
    <source>
        <dbReference type="Proteomes" id="UP000199544"/>
    </source>
</evidence>
<evidence type="ECO:0000313" key="10">
    <source>
        <dbReference type="EMBL" id="SDM90144.1"/>
    </source>
</evidence>
<feature type="domain" description="PHP" evidence="9">
    <location>
        <begin position="6"/>
        <end position="215"/>
    </location>
</feature>
<dbReference type="PANTHER" id="PTHR21039:SF0">
    <property type="entry name" value="HISTIDINOL-PHOSPHATASE"/>
    <property type="match status" value="1"/>
</dbReference>
<name>A0A1G9WZZ1_9BACL</name>
<dbReference type="AlphaFoldDB" id="A0A1G9WZZ1"/>
<dbReference type="Proteomes" id="UP000199544">
    <property type="component" value="Unassembled WGS sequence"/>
</dbReference>
<keyword evidence="4 8" id="KW-0028">Amino-acid biosynthesis</keyword>
<sequence length="279" mass="31450">MTGIYDGHIHTPYCPHGSTDPLTEYIERAIQLGYSGMTFTEHAPLPEGFRDPVPDNDSAMEMSRLPEYLDELTSLKKYYSSALTLNIGLEVDYIEGWENETRSFLDEFGPRLDDAILSVHFLKQADRYFCLDYSDEMFGEIAAIFGSTDHVHSSYYRTMAQSITSDLGKYKPSRIGHMTLVNKFQALYPTETSFDREIKDILQLVKTHGMELDYNGAGLSKPFCKEPYPPDWVIDAAVKQEIPLVYGSDAHSVKGLGQGFDSLIHTQSLTVPLFLDGSE</sequence>
<evidence type="ECO:0000256" key="8">
    <source>
        <dbReference type="RuleBase" id="RU366003"/>
    </source>
</evidence>
<dbReference type="InterPro" id="IPR004013">
    <property type="entry name" value="PHP_dom"/>
</dbReference>
<dbReference type="GO" id="GO:0004401">
    <property type="term" value="F:histidinol-phosphatase activity"/>
    <property type="evidence" value="ECO:0007669"/>
    <property type="project" value="UniProtKB-UniRule"/>
</dbReference>
<dbReference type="InterPro" id="IPR016195">
    <property type="entry name" value="Pol/histidinol_Pase-like"/>
</dbReference>
<dbReference type="EC" id="3.1.3.15" evidence="3 8"/>
<keyword evidence="11" id="KW-1185">Reference proteome</keyword>
<dbReference type="RefSeq" id="WP_170834316.1">
    <property type="nucleotide sequence ID" value="NZ_FNHW01000001.1"/>
</dbReference>
<protein>
    <recommendedName>
        <fullName evidence="3 8">Histidinol-phosphatase</fullName>
        <shortName evidence="8">HolPase</shortName>
        <ecNumber evidence="3 8">3.1.3.15</ecNumber>
    </recommendedName>
</protein>
<dbReference type="NCBIfam" id="NF005996">
    <property type="entry name" value="PRK08123.1"/>
    <property type="match status" value="1"/>
</dbReference>
<keyword evidence="6 8" id="KW-0368">Histidine biosynthesis</keyword>
<evidence type="ECO:0000256" key="6">
    <source>
        <dbReference type="ARBA" id="ARBA00023102"/>
    </source>
</evidence>
<dbReference type="InterPro" id="IPR010140">
    <property type="entry name" value="Histidinol_P_phosphatase_HisJ"/>
</dbReference>